<dbReference type="RefSeq" id="WP_179428555.1">
    <property type="nucleotide sequence ID" value="NZ_JACBZP010000001.1"/>
</dbReference>
<dbReference type="PROSITE" id="PS50967">
    <property type="entry name" value="HRDC"/>
    <property type="match status" value="1"/>
</dbReference>
<dbReference type="CDD" id="cd06142">
    <property type="entry name" value="RNaseD_exo"/>
    <property type="match status" value="1"/>
</dbReference>
<dbReference type="GO" id="GO:0006139">
    <property type="term" value="P:nucleobase-containing compound metabolic process"/>
    <property type="evidence" value="ECO:0007669"/>
    <property type="project" value="InterPro"/>
</dbReference>
<dbReference type="Pfam" id="PF00570">
    <property type="entry name" value="HRDC"/>
    <property type="match status" value="1"/>
</dbReference>
<accession>A0A7Z0D3F5</accession>
<evidence type="ECO:0000259" key="2">
    <source>
        <dbReference type="PROSITE" id="PS50967"/>
    </source>
</evidence>
<dbReference type="InterPro" id="IPR044876">
    <property type="entry name" value="HRDC_dom_sf"/>
</dbReference>
<proteinExistence type="predicted"/>
<evidence type="ECO:0000313" key="3">
    <source>
        <dbReference type="EMBL" id="NYI68174.1"/>
    </source>
</evidence>
<feature type="region of interest" description="Disordered" evidence="1">
    <location>
        <begin position="1"/>
        <end position="31"/>
    </location>
</feature>
<dbReference type="GO" id="GO:0008408">
    <property type="term" value="F:3'-5' exonuclease activity"/>
    <property type="evidence" value="ECO:0007669"/>
    <property type="project" value="InterPro"/>
</dbReference>
<dbReference type="InterPro" id="IPR041605">
    <property type="entry name" value="Exo_C"/>
</dbReference>
<keyword evidence="3" id="KW-0378">Hydrolase</keyword>
<dbReference type="InterPro" id="IPR051086">
    <property type="entry name" value="RNase_D-like"/>
</dbReference>
<dbReference type="GO" id="GO:0033890">
    <property type="term" value="F:ribonuclease D activity"/>
    <property type="evidence" value="ECO:0007669"/>
    <property type="project" value="UniProtKB-EC"/>
</dbReference>
<dbReference type="AlphaFoldDB" id="A0A7Z0D3F5"/>
<dbReference type="Gene3D" id="1.10.150.80">
    <property type="entry name" value="HRDC domain"/>
    <property type="match status" value="2"/>
</dbReference>
<dbReference type="InterPro" id="IPR012337">
    <property type="entry name" value="RNaseH-like_sf"/>
</dbReference>
<dbReference type="Pfam" id="PF18305">
    <property type="entry name" value="DNA_pol_A_exoN"/>
    <property type="match status" value="1"/>
</dbReference>
<protein>
    <submittedName>
        <fullName evidence="3">Ribonuclease D</fullName>
        <ecNumber evidence="3">3.1.13.5</ecNumber>
    </submittedName>
</protein>
<dbReference type="InterPro" id="IPR036397">
    <property type="entry name" value="RNaseH_sf"/>
</dbReference>
<reference evidence="3 4" key="1">
    <citation type="submission" date="2020-07" db="EMBL/GenBank/DDBJ databases">
        <title>Sequencing the genomes of 1000 actinobacteria strains.</title>
        <authorList>
            <person name="Klenk H.-P."/>
        </authorList>
    </citation>
    <scope>NUCLEOTIDE SEQUENCE [LARGE SCALE GENOMIC DNA]</scope>
    <source>
        <strain evidence="3 4">DSM 26341</strain>
    </source>
</reference>
<gene>
    <name evidence="3" type="ORF">BJY26_002480</name>
</gene>
<dbReference type="PANTHER" id="PTHR47649">
    <property type="entry name" value="RIBONUCLEASE D"/>
    <property type="match status" value="1"/>
</dbReference>
<dbReference type="SMART" id="SM00474">
    <property type="entry name" value="35EXOc"/>
    <property type="match status" value="1"/>
</dbReference>
<dbReference type="PANTHER" id="PTHR47649:SF1">
    <property type="entry name" value="RIBONUCLEASE D"/>
    <property type="match status" value="1"/>
</dbReference>
<dbReference type="Gene3D" id="3.30.420.10">
    <property type="entry name" value="Ribonuclease H-like superfamily/Ribonuclease H"/>
    <property type="match status" value="1"/>
</dbReference>
<dbReference type="SUPFAM" id="SSF53098">
    <property type="entry name" value="Ribonuclease H-like"/>
    <property type="match status" value="1"/>
</dbReference>
<dbReference type="SMART" id="SM00341">
    <property type="entry name" value="HRDC"/>
    <property type="match status" value="1"/>
</dbReference>
<evidence type="ECO:0000313" key="4">
    <source>
        <dbReference type="Proteomes" id="UP000539111"/>
    </source>
</evidence>
<feature type="domain" description="HRDC" evidence="2">
    <location>
        <begin position="235"/>
        <end position="315"/>
    </location>
</feature>
<dbReference type="InterPro" id="IPR010997">
    <property type="entry name" value="HRDC-like_sf"/>
</dbReference>
<dbReference type="Pfam" id="PF01612">
    <property type="entry name" value="DNA_pol_A_exo1"/>
    <property type="match status" value="1"/>
</dbReference>
<dbReference type="Proteomes" id="UP000539111">
    <property type="component" value="Unassembled WGS sequence"/>
</dbReference>
<dbReference type="SUPFAM" id="SSF47819">
    <property type="entry name" value="HRDC-like"/>
    <property type="match status" value="1"/>
</dbReference>
<sequence>MTSDASTSRPESDAPEPPPLPLLHEPRDGVPAVIDTPDDLAAAARALAAASGPVAVDAERASGFRYGQRAFLIQLRRAGAGTFLIDPEALHDLSSIDTALRGSEWILHAATQDLPCLADTGMTPDAVFDTELAARLLSWPKVGLAAVVERMIGVRLAKEHSAVDWSTRPLPEPWLRYAALDVEVLIELRGLLADELEQAGKAEWARQEFLHLLDFKPTVHAEPWRRVSGLHTIRAPRALAIVREMWQAREDYARQTDVAPGRVLPDAAIIAAAKAAPTSKRSLLSIPAFRGRAAKSQVGLWFTALQTAARLDDAELPQSGKKTATPPPPRMWPGKNPEAAERLTAAKAVMASLHEQYEVPAENLMTPSVWRAVCWEPPQPLSAQSVDEALSALGARPWQRTIVAGPLTQALAAADA</sequence>
<dbReference type="GO" id="GO:0003676">
    <property type="term" value="F:nucleic acid binding"/>
    <property type="evidence" value="ECO:0007669"/>
    <property type="project" value="InterPro"/>
</dbReference>
<feature type="region of interest" description="Disordered" evidence="1">
    <location>
        <begin position="313"/>
        <end position="336"/>
    </location>
</feature>
<name>A0A7Z0D3F5_9MICO</name>
<keyword evidence="4" id="KW-1185">Reference proteome</keyword>
<dbReference type="InterPro" id="IPR002562">
    <property type="entry name" value="3'-5'_exonuclease_dom"/>
</dbReference>
<comment type="caution">
    <text evidence="3">The sequence shown here is derived from an EMBL/GenBank/DDBJ whole genome shotgun (WGS) entry which is preliminary data.</text>
</comment>
<dbReference type="GO" id="GO:0000166">
    <property type="term" value="F:nucleotide binding"/>
    <property type="evidence" value="ECO:0007669"/>
    <property type="project" value="InterPro"/>
</dbReference>
<dbReference type="EMBL" id="JACBZP010000001">
    <property type="protein sequence ID" value="NYI68174.1"/>
    <property type="molecule type" value="Genomic_DNA"/>
</dbReference>
<evidence type="ECO:0000256" key="1">
    <source>
        <dbReference type="SAM" id="MobiDB-lite"/>
    </source>
</evidence>
<organism evidence="3 4">
    <name type="scientific">Spelaeicoccus albus</name>
    <dbReference type="NCBI Taxonomy" id="1280376"/>
    <lineage>
        <taxon>Bacteria</taxon>
        <taxon>Bacillati</taxon>
        <taxon>Actinomycetota</taxon>
        <taxon>Actinomycetes</taxon>
        <taxon>Micrococcales</taxon>
        <taxon>Brevibacteriaceae</taxon>
        <taxon>Spelaeicoccus</taxon>
    </lineage>
</organism>
<dbReference type="EC" id="3.1.13.5" evidence="3"/>
<dbReference type="InterPro" id="IPR002121">
    <property type="entry name" value="HRDC_dom"/>
</dbReference>